<reference evidence="2" key="2">
    <citation type="journal article" date="2021" name="PeerJ">
        <title>Extensive microbial diversity within the chicken gut microbiome revealed by metagenomics and culture.</title>
        <authorList>
            <person name="Gilroy R."/>
            <person name="Ravi A."/>
            <person name="Getino M."/>
            <person name="Pursley I."/>
            <person name="Horton D.L."/>
            <person name="Alikhan N.F."/>
            <person name="Baker D."/>
            <person name="Gharbi K."/>
            <person name="Hall N."/>
            <person name="Watson M."/>
            <person name="Adriaenssens E.M."/>
            <person name="Foster-Nyarko E."/>
            <person name="Jarju S."/>
            <person name="Secka A."/>
            <person name="Antonio M."/>
            <person name="Oren A."/>
            <person name="Chaudhuri R.R."/>
            <person name="La Ragione R."/>
            <person name="Hildebrand F."/>
            <person name="Pallen M.J."/>
        </authorList>
    </citation>
    <scope>NUCLEOTIDE SEQUENCE</scope>
    <source>
        <strain evidence="2">ChiBcolR7-354</strain>
    </source>
</reference>
<comment type="caution">
    <text evidence="2">The sequence shown here is derived from an EMBL/GenBank/DDBJ whole genome shotgun (WGS) entry which is preliminary data.</text>
</comment>
<feature type="transmembrane region" description="Helical" evidence="1">
    <location>
        <begin position="100"/>
        <end position="121"/>
    </location>
</feature>
<dbReference type="EMBL" id="DVGA01000093">
    <property type="protein sequence ID" value="HIQ79289.1"/>
    <property type="molecule type" value="Genomic_DNA"/>
</dbReference>
<evidence type="ECO:0000256" key="1">
    <source>
        <dbReference type="SAM" id="Phobius"/>
    </source>
</evidence>
<sequence>MNHPSKGCPQTGRGEAAAEGLDAMTTAELTEGLEALCETMSEENYNGVLVGAYLDALDRKAPVPYAPSAEESHAAFLRRIGGLSGEGGVRGRSRRASRRLFRGGLVAAVLVVCLFSGMVAAQAAGVDVFGSIARWTGSLFSFGGPQAGYATPAPSAAPQPELTEEYLESLLPVVPEGFEVE</sequence>
<gene>
    <name evidence="2" type="ORF">IAB77_08540</name>
</gene>
<evidence type="ECO:0000313" key="2">
    <source>
        <dbReference type="EMBL" id="HIQ79289.1"/>
    </source>
</evidence>
<organism evidence="2 3">
    <name type="scientific">Candidatus Scatomorpha intestinavium</name>
    <dbReference type="NCBI Taxonomy" id="2840922"/>
    <lineage>
        <taxon>Bacteria</taxon>
        <taxon>Bacillati</taxon>
        <taxon>Bacillota</taxon>
        <taxon>Clostridia</taxon>
        <taxon>Eubacteriales</taxon>
        <taxon>Candidatus Scatomorpha</taxon>
    </lineage>
</organism>
<keyword evidence="1" id="KW-0472">Membrane</keyword>
<protein>
    <submittedName>
        <fullName evidence="2">Uncharacterized protein</fullName>
    </submittedName>
</protein>
<evidence type="ECO:0000313" key="3">
    <source>
        <dbReference type="Proteomes" id="UP000824262"/>
    </source>
</evidence>
<dbReference type="Proteomes" id="UP000824262">
    <property type="component" value="Unassembled WGS sequence"/>
</dbReference>
<feature type="non-terminal residue" evidence="2">
    <location>
        <position position="181"/>
    </location>
</feature>
<keyword evidence="1" id="KW-1133">Transmembrane helix</keyword>
<proteinExistence type="predicted"/>
<keyword evidence="1" id="KW-0812">Transmembrane</keyword>
<name>A0A9D0ZH92_9FIRM</name>
<dbReference type="AlphaFoldDB" id="A0A9D0ZH92"/>
<reference evidence="2" key="1">
    <citation type="submission" date="2020-10" db="EMBL/GenBank/DDBJ databases">
        <authorList>
            <person name="Gilroy R."/>
        </authorList>
    </citation>
    <scope>NUCLEOTIDE SEQUENCE</scope>
    <source>
        <strain evidence="2">ChiBcolR7-354</strain>
    </source>
</reference>
<accession>A0A9D0ZH92</accession>